<evidence type="ECO:0000256" key="6">
    <source>
        <dbReference type="ARBA" id="ARBA00023027"/>
    </source>
</evidence>
<dbReference type="InterPro" id="IPR013149">
    <property type="entry name" value="ADH-like_C"/>
</dbReference>
<accession>A0A4P6KER3</accession>
<organism evidence="9 10">
    <name type="scientific">Leucobacter triazinivorans</name>
    <dbReference type="NCBI Taxonomy" id="1784719"/>
    <lineage>
        <taxon>Bacteria</taxon>
        <taxon>Bacillati</taxon>
        <taxon>Actinomycetota</taxon>
        <taxon>Actinomycetes</taxon>
        <taxon>Micrococcales</taxon>
        <taxon>Microbacteriaceae</taxon>
        <taxon>Leucobacter</taxon>
    </lineage>
</organism>
<dbReference type="Proteomes" id="UP000289260">
    <property type="component" value="Chromosome"/>
</dbReference>
<keyword evidence="3 7" id="KW-0479">Metal-binding</keyword>
<dbReference type="CDD" id="cd08279">
    <property type="entry name" value="Zn_ADH_class_III"/>
    <property type="match status" value="1"/>
</dbReference>
<evidence type="ECO:0000256" key="3">
    <source>
        <dbReference type="ARBA" id="ARBA00022723"/>
    </source>
</evidence>
<dbReference type="GO" id="GO:0008270">
    <property type="term" value="F:zinc ion binding"/>
    <property type="evidence" value="ECO:0007669"/>
    <property type="project" value="InterPro"/>
</dbReference>
<sequence>MKAAVLHSVGAPFTVEDVVLAAPLGREVRVDVRASGLCHSDRHVQLEGLGMPFPSVLGHEISGVVAEIGPDVTELAPGDHVVAYLVSHCGRCRDCIAGEPFRCANTDYVRRSPEQGPRITRRNGEELAQVVDISGFAEQVLVHENNLVKVNDEIPFDRACLLGCGVITGAGAAINTAQVRVGDTVAVIGAGGVGLNVVQGARIAGASRIIAIDLQDEKLELARRFGATHTINSGSVDDVVAAVAEIAGTAGVDHSFEVIGLVPTVRLALDVLRPGGTAYAIGLQKPGAQLALDGAPDLFPLQKSLKGVFMGSTNPKRDIPVYADLYLQGRLNLDDLIHNHISLDGINEAYEELEGGKVARSIIVFD</sequence>
<dbReference type="FunFam" id="3.40.50.720:FF:000003">
    <property type="entry name" value="S-(hydroxymethyl)glutathione dehydrogenase"/>
    <property type="match status" value="1"/>
</dbReference>
<dbReference type="GO" id="GO:0051903">
    <property type="term" value="F:S-(hydroxymethyl)glutathione dehydrogenase [NAD(P)+] activity"/>
    <property type="evidence" value="ECO:0007669"/>
    <property type="project" value="TreeGrafter"/>
</dbReference>
<evidence type="ECO:0000256" key="4">
    <source>
        <dbReference type="ARBA" id="ARBA00022833"/>
    </source>
</evidence>
<proteinExistence type="inferred from homology"/>
<keyword evidence="4 7" id="KW-0862">Zinc</keyword>
<evidence type="ECO:0000313" key="9">
    <source>
        <dbReference type="EMBL" id="QBE48428.1"/>
    </source>
</evidence>
<dbReference type="SMART" id="SM00829">
    <property type="entry name" value="PKS_ER"/>
    <property type="match status" value="1"/>
</dbReference>
<comment type="similarity">
    <text evidence="2 7">Belongs to the zinc-containing alcohol dehydrogenase family.</text>
</comment>
<dbReference type="Pfam" id="PF08240">
    <property type="entry name" value="ADH_N"/>
    <property type="match status" value="1"/>
</dbReference>
<dbReference type="InterPro" id="IPR013154">
    <property type="entry name" value="ADH-like_N"/>
</dbReference>
<dbReference type="SUPFAM" id="SSF51735">
    <property type="entry name" value="NAD(P)-binding Rossmann-fold domains"/>
    <property type="match status" value="1"/>
</dbReference>
<protein>
    <submittedName>
        <fullName evidence="9">Zn-dependent alcohol dehydrogenase</fullName>
    </submittedName>
</protein>
<dbReference type="PANTHER" id="PTHR43880:SF12">
    <property type="entry name" value="ALCOHOL DEHYDROGENASE CLASS-3"/>
    <property type="match status" value="1"/>
</dbReference>
<evidence type="ECO:0000256" key="2">
    <source>
        <dbReference type="ARBA" id="ARBA00008072"/>
    </source>
</evidence>
<dbReference type="OrthoDB" id="334894at2"/>
<evidence type="ECO:0000259" key="8">
    <source>
        <dbReference type="SMART" id="SM00829"/>
    </source>
</evidence>
<reference evidence="9 10" key="1">
    <citation type="submission" date="2019-02" db="EMBL/GenBank/DDBJ databases">
        <authorList>
            <person name="Sun L."/>
            <person name="Pan D."/>
            <person name="Wu X."/>
        </authorList>
    </citation>
    <scope>NUCLEOTIDE SEQUENCE [LARGE SCALE GENOMIC DNA]</scope>
    <source>
        <strain evidence="9 10">JW-1</strain>
    </source>
</reference>
<evidence type="ECO:0000256" key="7">
    <source>
        <dbReference type="RuleBase" id="RU361277"/>
    </source>
</evidence>
<comment type="cofactor">
    <cofactor evidence="1 7">
        <name>Zn(2+)</name>
        <dbReference type="ChEBI" id="CHEBI:29105"/>
    </cofactor>
</comment>
<evidence type="ECO:0000256" key="5">
    <source>
        <dbReference type="ARBA" id="ARBA00023002"/>
    </source>
</evidence>
<dbReference type="PROSITE" id="PS00059">
    <property type="entry name" value="ADH_ZINC"/>
    <property type="match status" value="1"/>
</dbReference>
<dbReference type="InterPro" id="IPR020843">
    <property type="entry name" value="ER"/>
</dbReference>
<dbReference type="Gene3D" id="3.90.180.10">
    <property type="entry name" value="Medium-chain alcohol dehydrogenases, catalytic domain"/>
    <property type="match status" value="1"/>
</dbReference>
<dbReference type="GO" id="GO:0046294">
    <property type="term" value="P:formaldehyde catabolic process"/>
    <property type="evidence" value="ECO:0007669"/>
    <property type="project" value="TreeGrafter"/>
</dbReference>
<dbReference type="SUPFAM" id="SSF50129">
    <property type="entry name" value="GroES-like"/>
    <property type="match status" value="2"/>
</dbReference>
<dbReference type="PANTHER" id="PTHR43880">
    <property type="entry name" value="ALCOHOL DEHYDROGENASE"/>
    <property type="match status" value="1"/>
</dbReference>
<dbReference type="Gene3D" id="3.40.50.720">
    <property type="entry name" value="NAD(P)-binding Rossmann-like Domain"/>
    <property type="match status" value="1"/>
</dbReference>
<dbReference type="InterPro" id="IPR011032">
    <property type="entry name" value="GroES-like_sf"/>
</dbReference>
<dbReference type="GO" id="GO:0005829">
    <property type="term" value="C:cytosol"/>
    <property type="evidence" value="ECO:0007669"/>
    <property type="project" value="TreeGrafter"/>
</dbReference>
<dbReference type="AlphaFoldDB" id="A0A4P6KER3"/>
<evidence type="ECO:0000313" key="10">
    <source>
        <dbReference type="Proteomes" id="UP000289260"/>
    </source>
</evidence>
<dbReference type="RefSeq" id="WP_130109566.1">
    <property type="nucleotide sequence ID" value="NZ_CP035806.1"/>
</dbReference>
<dbReference type="Pfam" id="PF00107">
    <property type="entry name" value="ADH_zinc_N"/>
    <property type="match status" value="1"/>
</dbReference>
<dbReference type="EMBL" id="CP035806">
    <property type="protein sequence ID" value="QBE48428.1"/>
    <property type="molecule type" value="Genomic_DNA"/>
</dbReference>
<evidence type="ECO:0000256" key="1">
    <source>
        <dbReference type="ARBA" id="ARBA00001947"/>
    </source>
</evidence>
<feature type="domain" description="Enoyl reductase (ER)" evidence="8">
    <location>
        <begin position="4"/>
        <end position="363"/>
    </location>
</feature>
<keyword evidence="10" id="KW-1185">Reference proteome</keyword>
<dbReference type="InterPro" id="IPR002328">
    <property type="entry name" value="ADH_Zn_CS"/>
</dbReference>
<gene>
    <name evidence="9" type="ORF">EVS81_05875</name>
</gene>
<dbReference type="KEGG" id="ltr:EVS81_05875"/>
<name>A0A4P6KER3_9MICO</name>
<keyword evidence="5" id="KW-0560">Oxidoreductase</keyword>
<keyword evidence="6" id="KW-0520">NAD</keyword>
<dbReference type="InterPro" id="IPR036291">
    <property type="entry name" value="NAD(P)-bd_dom_sf"/>
</dbReference>